<name>A0A4Y7PH88_9AGAM</name>
<dbReference type="EMBL" id="ML170332">
    <property type="protein sequence ID" value="TDL14496.1"/>
    <property type="molecule type" value="Genomic_DNA"/>
</dbReference>
<feature type="non-terminal residue" evidence="1">
    <location>
        <position position="182"/>
    </location>
</feature>
<dbReference type="AlphaFoldDB" id="A0A4Y7PH88"/>
<dbReference type="InterPro" id="IPR036397">
    <property type="entry name" value="RNaseH_sf"/>
</dbReference>
<dbReference type="OrthoDB" id="444848at2759"/>
<dbReference type="VEuPathDB" id="FungiDB:BD410DRAFT_691602"/>
<dbReference type="GO" id="GO:0003676">
    <property type="term" value="F:nucleic acid binding"/>
    <property type="evidence" value="ECO:0007669"/>
    <property type="project" value="InterPro"/>
</dbReference>
<feature type="non-terminal residue" evidence="1">
    <location>
        <position position="1"/>
    </location>
</feature>
<organism evidence="1 2">
    <name type="scientific">Rickenella mellea</name>
    <dbReference type="NCBI Taxonomy" id="50990"/>
    <lineage>
        <taxon>Eukaryota</taxon>
        <taxon>Fungi</taxon>
        <taxon>Dikarya</taxon>
        <taxon>Basidiomycota</taxon>
        <taxon>Agaricomycotina</taxon>
        <taxon>Agaricomycetes</taxon>
        <taxon>Hymenochaetales</taxon>
        <taxon>Rickenellaceae</taxon>
        <taxon>Rickenella</taxon>
    </lineage>
</organism>
<gene>
    <name evidence="1" type="ORF">BD410DRAFT_691602</name>
</gene>
<accession>A0A4Y7PH88</accession>
<reference evidence="1 2" key="1">
    <citation type="submission" date="2018-06" db="EMBL/GenBank/DDBJ databases">
        <title>A transcriptomic atlas of mushroom development highlights an independent origin of complex multicellularity.</title>
        <authorList>
            <consortium name="DOE Joint Genome Institute"/>
            <person name="Krizsan K."/>
            <person name="Almasi E."/>
            <person name="Merenyi Z."/>
            <person name="Sahu N."/>
            <person name="Viragh M."/>
            <person name="Koszo T."/>
            <person name="Mondo S."/>
            <person name="Kiss B."/>
            <person name="Balint B."/>
            <person name="Kues U."/>
            <person name="Barry K."/>
            <person name="Hegedus J.C."/>
            <person name="Henrissat B."/>
            <person name="Johnson J."/>
            <person name="Lipzen A."/>
            <person name="Ohm R."/>
            <person name="Nagy I."/>
            <person name="Pangilinan J."/>
            <person name="Yan J."/>
            <person name="Xiong Y."/>
            <person name="Grigoriev I.V."/>
            <person name="Hibbett D.S."/>
            <person name="Nagy L.G."/>
        </authorList>
    </citation>
    <scope>NUCLEOTIDE SEQUENCE [LARGE SCALE GENOMIC DNA]</scope>
    <source>
        <strain evidence="1 2">SZMC22713</strain>
    </source>
</reference>
<proteinExistence type="predicted"/>
<evidence type="ECO:0000313" key="2">
    <source>
        <dbReference type="Proteomes" id="UP000294933"/>
    </source>
</evidence>
<dbReference type="Proteomes" id="UP000294933">
    <property type="component" value="Unassembled WGS sequence"/>
</dbReference>
<keyword evidence="2" id="KW-1185">Reference proteome</keyword>
<sequence>IREAIVKACKGDLSKWPEKVPHAFFADKITTRRQTGFSPYYLLHGVDPMLPFDLTESTILTHGQKPGMTSVELMAHRIAQLHKHASDLDKAAETLAKSRFKTKERFEQQFSWKLFSGEFQPGDLVLVRNTAIEEELNRKTQPRYLGPYVVVRRTQGGSYVLSEMDGTVLRNGVAAFRVIPYL</sequence>
<dbReference type="Gene3D" id="3.30.420.10">
    <property type="entry name" value="Ribonuclease H-like superfamily/Ribonuclease H"/>
    <property type="match status" value="1"/>
</dbReference>
<protein>
    <recommendedName>
        <fullName evidence="3">Integrase catalytic domain-containing protein</fullName>
    </recommendedName>
</protein>
<evidence type="ECO:0000313" key="1">
    <source>
        <dbReference type="EMBL" id="TDL14496.1"/>
    </source>
</evidence>
<evidence type="ECO:0008006" key="3">
    <source>
        <dbReference type="Google" id="ProtNLM"/>
    </source>
</evidence>